<protein>
    <submittedName>
        <fullName evidence="2">Pyridine nucleotide-disulfide oxidoreductase</fullName>
    </submittedName>
</protein>
<gene>
    <name evidence="2" type="ORF">GCM10011495_00150</name>
</gene>
<comment type="caution">
    <text evidence="2">The sequence shown here is derived from an EMBL/GenBank/DDBJ whole genome shotgun (WGS) entry which is preliminary data.</text>
</comment>
<dbReference type="PANTHER" id="PTHR40254:SF1">
    <property type="entry name" value="BLR0577 PROTEIN"/>
    <property type="match status" value="1"/>
</dbReference>
<feature type="domain" description="FAD-dependent urate hydroxylase HpyO/Asp monooxygenase CreE-like FAD/NAD(P)-binding" evidence="1">
    <location>
        <begin position="25"/>
        <end position="172"/>
    </location>
</feature>
<dbReference type="PANTHER" id="PTHR40254">
    <property type="entry name" value="BLR0577 PROTEIN"/>
    <property type="match status" value="1"/>
</dbReference>
<evidence type="ECO:0000313" key="2">
    <source>
        <dbReference type="EMBL" id="GGH78241.1"/>
    </source>
</evidence>
<dbReference type="EMBL" id="BMGY01000001">
    <property type="protein sequence ID" value="GGH78241.1"/>
    <property type="molecule type" value="Genomic_DNA"/>
</dbReference>
<accession>A0ABQ1ZSF9</accession>
<dbReference type="InterPro" id="IPR052189">
    <property type="entry name" value="L-asp_N-monooxygenase_NS-form"/>
</dbReference>
<organism evidence="2 3">
    <name type="scientific">Hymenobacter frigidus</name>
    <dbReference type="NCBI Taxonomy" id="1524095"/>
    <lineage>
        <taxon>Bacteria</taxon>
        <taxon>Pseudomonadati</taxon>
        <taxon>Bacteroidota</taxon>
        <taxon>Cytophagia</taxon>
        <taxon>Cytophagales</taxon>
        <taxon>Hymenobacteraceae</taxon>
        <taxon>Hymenobacter</taxon>
    </lineage>
</organism>
<dbReference type="Pfam" id="PF13454">
    <property type="entry name" value="NAD_binding_9"/>
    <property type="match status" value="1"/>
</dbReference>
<evidence type="ECO:0000313" key="3">
    <source>
        <dbReference type="Proteomes" id="UP000637774"/>
    </source>
</evidence>
<proteinExistence type="predicted"/>
<dbReference type="Gene3D" id="3.50.50.60">
    <property type="entry name" value="FAD/NAD(P)-binding domain"/>
    <property type="match status" value="1"/>
</dbReference>
<keyword evidence="3" id="KW-1185">Reference proteome</keyword>
<name>A0ABQ1ZSF9_9BACT</name>
<dbReference type="InterPro" id="IPR038732">
    <property type="entry name" value="HpyO/CreE_NAD-binding"/>
</dbReference>
<evidence type="ECO:0000259" key="1">
    <source>
        <dbReference type="Pfam" id="PF13454"/>
    </source>
</evidence>
<sequence>MPQFLTAIPTQFYPVTHLTRPVITVVGGGFAGTALVLQLRRQPALAQAEIHLIEPRDVPGPGLAYTARRPEYLLNVRHGALSLYPETPNHFTEWLTTQPESTAGVPDFAPRSAYGRYLHEALAAVLAPAPGGVQLHSTTAVAAPLLPDGRRAVRLANSTEIRSDFVVLALGNFPPPPPTGPDLRYLTHPGYHADPWAMGNLRRIGPDEAVLLIGSGLTAVDVLLALRQDGHRAPITVVARHGRWPTAHGPMALPYPTFYTELASETTVAGVLAVFKRQLKKAADQGIDWRPVLDSLRPDLGRIWAAWPLAEQHRFLRHLVGLWAVSRHRSPPKNAEAVATLAAEGLVQLHVGTVREILPDGNELRVRVRPHGLAGSWHTAHHVVCCAGPLLDYARLDTPLVVSLREAGHLTPDPLRLGLLTDDCGALLTADGTASATLFTLGPSRRPAYFESTAVPELRQQAVALAAKIASQV</sequence>
<dbReference type="Proteomes" id="UP000637774">
    <property type="component" value="Unassembled WGS sequence"/>
</dbReference>
<reference evidence="3" key="1">
    <citation type="journal article" date="2019" name="Int. J. Syst. Evol. Microbiol.">
        <title>The Global Catalogue of Microorganisms (GCM) 10K type strain sequencing project: providing services to taxonomists for standard genome sequencing and annotation.</title>
        <authorList>
            <consortium name="The Broad Institute Genomics Platform"/>
            <consortium name="The Broad Institute Genome Sequencing Center for Infectious Disease"/>
            <person name="Wu L."/>
            <person name="Ma J."/>
        </authorList>
    </citation>
    <scope>NUCLEOTIDE SEQUENCE [LARGE SCALE GENOMIC DNA]</scope>
    <source>
        <strain evidence="3">CGMCC 1.14966</strain>
    </source>
</reference>
<dbReference type="SUPFAM" id="SSF51905">
    <property type="entry name" value="FAD/NAD(P)-binding domain"/>
    <property type="match status" value="2"/>
</dbReference>
<dbReference type="InterPro" id="IPR036188">
    <property type="entry name" value="FAD/NAD-bd_sf"/>
</dbReference>